<proteinExistence type="predicted"/>
<feature type="compositionally biased region" description="Basic and acidic residues" evidence="1">
    <location>
        <begin position="81"/>
        <end position="95"/>
    </location>
</feature>
<keyword evidence="3" id="KW-1185">Reference proteome</keyword>
<accession>A0A0L0FVV3</accession>
<gene>
    <name evidence="2" type="ORF">SARC_06970</name>
</gene>
<feature type="compositionally biased region" description="Basic and acidic residues" evidence="1">
    <location>
        <begin position="34"/>
        <end position="46"/>
    </location>
</feature>
<dbReference type="Proteomes" id="UP000054560">
    <property type="component" value="Unassembled WGS sequence"/>
</dbReference>
<protein>
    <submittedName>
        <fullName evidence="2">Uncharacterized protein</fullName>
    </submittedName>
</protein>
<name>A0A0L0FVV3_9EUKA</name>
<dbReference type="AlphaFoldDB" id="A0A0L0FVV3"/>
<evidence type="ECO:0000313" key="3">
    <source>
        <dbReference type="Proteomes" id="UP000054560"/>
    </source>
</evidence>
<feature type="compositionally biased region" description="Basic and acidic residues" evidence="1">
    <location>
        <begin position="12"/>
        <end position="23"/>
    </location>
</feature>
<feature type="compositionally biased region" description="Polar residues" evidence="1">
    <location>
        <begin position="52"/>
        <end position="64"/>
    </location>
</feature>
<feature type="compositionally biased region" description="Basic and acidic residues" evidence="1">
    <location>
        <begin position="199"/>
        <end position="208"/>
    </location>
</feature>
<feature type="compositionally biased region" description="Low complexity" evidence="1">
    <location>
        <begin position="104"/>
        <end position="122"/>
    </location>
</feature>
<evidence type="ECO:0000313" key="2">
    <source>
        <dbReference type="EMBL" id="KNC80681.1"/>
    </source>
</evidence>
<feature type="compositionally biased region" description="Polar residues" evidence="1">
    <location>
        <begin position="143"/>
        <end position="165"/>
    </location>
</feature>
<feature type="region of interest" description="Disordered" evidence="1">
    <location>
        <begin position="1"/>
        <end position="241"/>
    </location>
</feature>
<dbReference type="EMBL" id="KQ242120">
    <property type="protein sequence ID" value="KNC80681.1"/>
    <property type="molecule type" value="Genomic_DNA"/>
</dbReference>
<organism evidence="2 3">
    <name type="scientific">Sphaeroforma arctica JP610</name>
    <dbReference type="NCBI Taxonomy" id="667725"/>
    <lineage>
        <taxon>Eukaryota</taxon>
        <taxon>Ichthyosporea</taxon>
        <taxon>Ichthyophonida</taxon>
        <taxon>Sphaeroforma</taxon>
    </lineage>
</organism>
<sequence length="241" mass="27352">MKGTRRQQYLTSERREEDDIDRRGTKRRQSLTDYTDHRAEKERMEPQDGAVHSQTAATDRQASKTPRGAISLTQEDVVINDEAKENSDLRADREQSITSEQVASDGLPSRSSSGISGASSSGTERPRLPPHKRRRYRCRKNNKGTARGQSSTQKLTERMAQQQSLLERYEQRLQRTSSERPTTLLYANEASTSPHKRERMAQGREDNPTFRIQGRSQQHHGLGYESPGSGGQLSEEIPCRL</sequence>
<evidence type="ECO:0000256" key="1">
    <source>
        <dbReference type="SAM" id="MobiDB-lite"/>
    </source>
</evidence>
<dbReference type="GeneID" id="25907474"/>
<reference evidence="2 3" key="1">
    <citation type="submission" date="2011-02" db="EMBL/GenBank/DDBJ databases">
        <title>The Genome Sequence of Sphaeroforma arctica JP610.</title>
        <authorList>
            <consortium name="The Broad Institute Genome Sequencing Platform"/>
            <person name="Russ C."/>
            <person name="Cuomo C."/>
            <person name="Young S.K."/>
            <person name="Zeng Q."/>
            <person name="Gargeya S."/>
            <person name="Alvarado L."/>
            <person name="Berlin A."/>
            <person name="Chapman S.B."/>
            <person name="Chen Z."/>
            <person name="Freedman E."/>
            <person name="Gellesch M."/>
            <person name="Goldberg J."/>
            <person name="Griggs A."/>
            <person name="Gujja S."/>
            <person name="Heilman E."/>
            <person name="Heiman D."/>
            <person name="Howarth C."/>
            <person name="Mehta T."/>
            <person name="Neiman D."/>
            <person name="Pearson M."/>
            <person name="Roberts A."/>
            <person name="Saif S."/>
            <person name="Shea T."/>
            <person name="Shenoy N."/>
            <person name="Sisk P."/>
            <person name="Stolte C."/>
            <person name="Sykes S."/>
            <person name="White J."/>
            <person name="Yandava C."/>
            <person name="Burger G."/>
            <person name="Gray M.W."/>
            <person name="Holland P.W.H."/>
            <person name="King N."/>
            <person name="Lang F.B.F."/>
            <person name="Roger A.J."/>
            <person name="Ruiz-Trillo I."/>
            <person name="Haas B."/>
            <person name="Nusbaum C."/>
            <person name="Birren B."/>
        </authorList>
    </citation>
    <scope>NUCLEOTIDE SEQUENCE [LARGE SCALE GENOMIC DNA]</scope>
    <source>
        <strain evidence="2 3">JP610</strain>
    </source>
</reference>
<feature type="compositionally biased region" description="Polar residues" evidence="1">
    <location>
        <begin position="1"/>
        <end position="11"/>
    </location>
</feature>
<dbReference type="RefSeq" id="XP_014154583.1">
    <property type="nucleotide sequence ID" value="XM_014299108.1"/>
</dbReference>
<feature type="compositionally biased region" description="Basic residues" evidence="1">
    <location>
        <begin position="128"/>
        <end position="142"/>
    </location>
</feature>